<comment type="caution">
    <text evidence="10">The sequence shown here is derived from an EMBL/GenBank/DDBJ whole genome shotgun (WGS) entry which is preliminary data.</text>
</comment>
<dbReference type="PANTHER" id="PTHR10395">
    <property type="entry name" value="URICASE AND TRANSTHYRETIN-RELATED"/>
    <property type="match status" value="1"/>
</dbReference>
<accession>A0ABW1ADM9</accession>
<dbReference type="InterPro" id="IPR023418">
    <property type="entry name" value="Thyroxine_BS"/>
</dbReference>
<dbReference type="InterPro" id="IPR014306">
    <property type="entry name" value="Hydroxyisourate_hydrolase"/>
</dbReference>
<evidence type="ECO:0000313" key="10">
    <source>
        <dbReference type="EMBL" id="MFC5752630.1"/>
    </source>
</evidence>
<dbReference type="InterPro" id="IPR023416">
    <property type="entry name" value="Transthyretin/HIU_hydrolase_d"/>
</dbReference>
<evidence type="ECO:0000256" key="2">
    <source>
        <dbReference type="ARBA" id="ARBA00002704"/>
    </source>
</evidence>
<gene>
    <name evidence="10" type="primary">uraH</name>
    <name evidence="10" type="ORF">ACFPZN_44050</name>
</gene>
<comment type="subunit">
    <text evidence="4 7">Homotetramer.</text>
</comment>
<keyword evidence="11" id="KW-1185">Reference proteome</keyword>
<feature type="domain" description="Transthyretin/hydroxyisourate hydrolase" evidence="9">
    <location>
        <begin position="12"/>
        <end position="138"/>
    </location>
</feature>
<keyword evidence="5 7" id="KW-0659">Purine metabolism</keyword>
<organism evidence="10 11">
    <name type="scientific">Actinomadura rugatobispora</name>
    <dbReference type="NCBI Taxonomy" id="1994"/>
    <lineage>
        <taxon>Bacteria</taxon>
        <taxon>Bacillati</taxon>
        <taxon>Actinomycetota</taxon>
        <taxon>Actinomycetes</taxon>
        <taxon>Streptosporangiales</taxon>
        <taxon>Thermomonosporaceae</taxon>
        <taxon>Actinomadura</taxon>
    </lineage>
</organism>
<sequence>MTPSTPATEPAPGPAPVHVSTHVLDTQRGRPAAEVPVRLDAYDGTTWRPLAVGATDADGRWSAPSGGAADDGTGGGTPSPAPGNGTYRLRFGTGMYFAGLDTATFYPEVSIIFTIADTAERHHVPLLLSPYGYSTYRGS</sequence>
<evidence type="ECO:0000256" key="1">
    <source>
        <dbReference type="ARBA" id="ARBA00001043"/>
    </source>
</evidence>
<dbReference type="InterPro" id="IPR036817">
    <property type="entry name" value="Transthyretin/HIU_hydrolase_sf"/>
</dbReference>
<dbReference type="CDD" id="cd05822">
    <property type="entry name" value="TLP_HIUase"/>
    <property type="match status" value="1"/>
</dbReference>
<protein>
    <recommendedName>
        <fullName evidence="7">5-hydroxyisourate hydrolase</fullName>
        <shortName evidence="7">HIU hydrolase</shortName>
        <shortName evidence="7">HIUHase</shortName>
        <ecNumber evidence="7">3.5.2.17</ecNumber>
    </recommendedName>
</protein>
<feature type="region of interest" description="Disordered" evidence="8">
    <location>
        <begin position="54"/>
        <end position="85"/>
    </location>
</feature>
<dbReference type="EMBL" id="JBHSON010000092">
    <property type="protein sequence ID" value="MFC5752630.1"/>
    <property type="molecule type" value="Genomic_DNA"/>
</dbReference>
<dbReference type="NCBIfam" id="TIGR02962">
    <property type="entry name" value="hdxy_isourate"/>
    <property type="match status" value="1"/>
</dbReference>
<evidence type="ECO:0000259" key="9">
    <source>
        <dbReference type="SMART" id="SM00095"/>
    </source>
</evidence>
<evidence type="ECO:0000256" key="7">
    <source>
        <dbReference type="RuleBase" id="RU361270"/>
    </source>
</evidence>
<dbReference type="EC" id="3.5.2.17" evidence="7"/>
<evidence type="ECO:0000313" key="11">
    <source>
        <dbReference type="Proteomes" id="UP001596074"/>
    </source>
</evidence>
<comment type="catalytic activity">
    <reaction evidence="1 7">
        <text>5-hydroxyisourate + H2O = 5-hydroxy-2-oxo-4-ureido-2,5-dihydro-1H-imidazole-5-carboxylate + H(+)</text>
        <dbReference type="Rhea" id="RHEA:23736"/>
        <dbReference type="ChEBI" id="CHEBI:15377"/>
        <dbReference type="ChEBI" id="CHEBI:15378"/>
        <dbReference type="ChEBI" id="CHEBI:18072"/>
        <dbReference type="ChEBI" id="CHEBI:58639"/>
        <dbReference type="EC" id="3.5.2.17"/>
    </reaction>
</comment>
<dbReference type="Pfam" id="PF00576">
    <property type="entry name" value="Transthyretin"/>
    <property type="match status" value="1"/>
</dbReference>
<dbReference type="SUPFAM" id="SSF49472">
    <property type="entry name" value="Transthyretin (synonym: prealbumin)"/>
    <property type="match status" value="1"/>
</dbReference>
<dbReference type="PANTHER" id="PTHR10395:SF7">
    <property type="entry name" value="5-HYDROXYISOURATE HYDROLASE"/>
    <property type="match status" value="1"/>
</dbReference>
<comment type="function">
    <text evidence="2">Catalyzes the hydrolysis of 5-hydroxyisourate (HIU) to 2-oxo-4-hydroxy-4-carboxy-5-ureidoimidazoline (OHCU).</text>
</comment>
<dbReference type="RefSeq" id="WP_378288802.1">
    <property type="nucleotide sequence ID" value="NZ_JBHSON010000092.1"/>
</dbReference>
<dbReference type="SMART" id="SM00095">
    <property type="entry name" value="TR_THY"/>
    <property type="match status" value="1"/>
</dbReference>
<proteinExistence type="inferred from homology"/>
<keyword evidence="6 7" id="KW-0378">Hydrolase</keyword>
<comment type="similarity">
    <text evidence="3 7">Belongs to the transthyretin family. 5-hydroxyisourate hydrolase subfamily.</text>
</comment>
<evidence type="ECO:0000256" key="3">
    <source>
        <dbReference type="ARBA" id="ARBA00009850"/>
    </source>
</evidence>
<dbReference type="Proteomes" id="UP001596074">
    <property type="component" value="Unassembled WGS sequence"/>
</dbReference>
<evidence type="ECO:0000256" key="4">
    <source>
        <dbReference type="ARBA" id="ARBA00011881"/>
    </source>
</evidence>
<reference evidence="11" key="1">
    <citation type="journal article" date="2019" name="Int. J. Syst. Evol. Microbiol.">
        <title>The Global Catalogue of Microorganisms (GCM) 10K type strain sequencing project: providing services to taxonomists for standard genome sequencing and annotation.</title>
        <authorList>
            <consortium name="The Broad Institute Genomics Platform"/>
            <consortium name="The Broad Institute Genome Sequencing Center for Infectious Disease"/>
            <person name="Wu L."/>
            <person name="Ma J."/>
        </authorList>
    </citation>
    <scope>NUCLEOTIDE SEQUENCE [LARGE SCALE GENOMIC DNA]</scope>
    <source>
        <strain evidence="11">KCTC 42087</strain>
    </source>
</reference>
<dbReference type="Gene3D" id="2.60.40.180">
    <property type="entry name" value="Transthyretin/hydroxyisourate hydrolase domain"/>
    <property type="match status" value="1"/>
</dbReference>
<evidence type="ECO:0000256" key="8">
    <source>
        <dbReference type="SAM" id="MobiDB-lite"/>
    </source>
</evidence>
<dbReference type="GO" id="GO:0033971">
    <property type="term" value="F:hydroxyisourate hydrolase activity"/>
    <property type="evidence" value="ECO:0007669"/>
    <property type="project" value="UniProtKB-EC"/>
</dbReference>
<evidence type="ECO:0000256" key="6">
    <source>
        <dbReference type="ARBA" id="ARBA00022801"/>
    </source>
</evidence>
<dbReference type="PROSITE" id="PS00768">
    <property type="entry name" value="TRANSTHYRETIN_1"/>
    <property type="match status" value="1"/>
</dbReference>
<evidence type="ECO:0000256" key="5">
    <source>
        <dbReference type="ARBA" id="ARBA00022631"/>
    </source>
</evidence>
<name>A0ABW1ADM9_9ACTN</name>